<keyword evidence="4 10" id="KW-0227">DNA damage</keyword>
<dbReference type="SUPFAM" id="SSF47095">
    <property type="entry name" value="HMG-box"/>
    <property type="match status" value="1"/>
</dbReference>
<dbReference type="SUPFAM" id="SSF50729">
    <property type="entry name" value="PH domain-like"/>
    <property type="match status" value="1"/>
</dbReference>
<dbReference type="FunFam" id="2.30.29.30:FF:000119">
    <property type="entry name" value="FACT complex subunit SSRP1"/>
    <property type="match status" value="1"/>
</dbReference>
<feature type="compositionally biased region" description="Acidic residues" evidence="11">
    <location>
        <begin position="453"/>
        <end position="467"/>
    </location>
</feature>
<feature type="compositionally biased region" description="Acidic residues" evidence="11">
    <location>
        <begin position="663"/>
        <end position="673"/>
    </location>
</feature>
<dbReference type="InterPro" id="IPR048993">
    <property type="entry name" value="SSRP1-like_PH1"/>
</dbReference>
<feature type="compositionally biased region" description="Basic and acidic residues" evidence="11">
    <location>
        <begin position="521"/>
        <end position="535"/>
    </location>
</feature>
<dbReference type="InterPro" id="IPR035417">
    <property type="entry name" value="SSRP1/POB3_N"/>
</dbReference>
<dbReference type="Gene3D" id="2.30.29.220">
    <property type="entry name" value="Structure-specific recognition protein (SSRP1)"/>
    <property type="match status" value="1"/>
</dbReference>
<keyword evidence="6 10" id="KW-0804">Transcription</keyword>
<evidence type="ECO:0000256" key="9">
    <source>
        <dbReference type="PROSITE-ProRule" id="PRU00267"/>
    </source>
</evidence>
<dbReference type="FunFam" id="2.30.29.150:FF:000001">
    <property type="entry name" value="Fact complex subunit ssrp1"/>
    <property type="match status" value="1"/>
</dbReference>
<comment type="subcellular location">
    <subcellularLocation>
        <location evidence="10">Nucleus</location>
    </subcellularLocation>
    <subcellularLocation>
        <location evidence="10">Chromosome</location>
    </subcellularLocation>
</comment>
<dbReference type="SMART" id="SM00398">
    <property type="entry name" value="HMG"/>
    <property type="match status" value="1"/>
</dbReference>
<evidence type="ECO:0000313" key="14">
    <source>
        <dbReference type="Proteomes" id="UP000230066"/>
    </source>
</evidence>
<dbReference type="AlphaFoldDB" id="A0A4E0R7T4"/>
<keyword evidence="14" id="KW-1185">Reference proteome</keyword>
<dbReference type="FunFam" id="2.30.29.30:FF:000098">
    <property type="entry name" value="Fact complex subunit ssrp1"/>
    <property type="match status" value="1"/>
</dbReference>
<dbReference type="GO" id="GO:0042393">
    <property type="term" value="F:histone binding"/>
    <property type="evidence" value="ECO:0007669"/>
    <property type="project" value="TreeGrafter"/>
</dbReference>
<dbReference type="GO" id="GO:0006260">
    <property type="term" value="P:DNA replication"/>
    <property type="evidence" value="ECO:0007669"/>
    <property type="project" value="UniProtKB-KW"/>
</dbReference>
<evidence type="ECO:0000256" key="7">
    <source>
        <dbReference type="ARBA" id="ARBA00023204"/>
    </source>
</evidence>
<feature type="DNA-binding region" description="HMG box" evidence="9">
    <location>
        <begin position="547"/>
        <end position="616"/>
    </location>
</feature>
<dbReference type="Pfam" id="PF03531">
    <property type="entry name" value="SSrecog"/>
    <property type="match status" value="1"/>
</dbReference>
<comment type="similarity">
    <text evidence="1 10">Belongs to the SSRP1 family.</text>
</comment>
<dbReference type="GO" id="GO:1902275">
    <property type="term" value="P:regulation of chromatin organization"/>
    <property type="evidence" value="ECO:0007669"/>
    <property type="project" value="TreeGrafter"/>
</dbReference>
<dbReference type="InterPro" id="IPR011993">
    <property type="entry name" value="PH-like_dom_sf"/>
</dbReference>
<evidence type="ECO:0000313" key="13">
    <source>
        <dbReference type="EMBL" id="THD22164.1"/>
    </source>
</evidence>
<evidence type="ECO:0000256" key="3">
    <source>
        <dbReference type="ARBA" id="ARBA00022705"/>
    </source>
</evidence>
<evidence type="ECO:0000256" key="5">
    <source>
        <dbReference type="ARBA" id="ARBA00023015"/>
    </source>
</evidence>
<keyword evidence="2 10" id="KW-0158">Chromosome</keyword>
<dbReference type="InterPro" id="IPR050454">
    <property type="entry name" value="RTT106/SSRP1_HistChap/FACT"/>
</dbReference>
<evidence type="ECO:0000256" key="6">
    <source>
        <dbReference type="ARBA" id="ARBA00023163"/>
    </source>
</evidence>
<dbReference type="Gene3D" id="2.30.29.30">
    <property type="entry name" value="Pleckstrin-homology domain (PH domain)/Phosphotyrosine-binding domain (PTB)"/>
    <property type="match status" value="2"/>
</dbReference>
<dbReference type="PANTHER" id="PTHR45849:SF1">
    <property type="entry name" value="FACT COMPLEX SUBUNIT SSRP1"/>
    <property type="match status" value="1"/>
</dbReference>
<comment type="caution">
    <text evidence="13">The sequence shown here is derived from an EMBL/GenBank/DDBJ whole genome shotgun (WGS) entry which is preliminary data.</text>
</comment>
<feature type="compositionally biased region" description="Acidic residues" evidence="11">
    <location>
        <begin position="490"/>
        <end position="502"/>
    </location>
</feature>
<dbReference type="Proteomes" id="UP000230066">
    <property type="component" value="Unassembled WGS sequence"/>
</dbReference>
<dbReference type="PANTHER" id="PTHR45849">
    <property type="entry name" value="FACT COMPLEX SUBUNIT SSRP1"/>
    <property type="match status" value="1"/>
</dbReference>
<feature type="region of interest" description="Disordered" evidence="11">
    <location>
        <begin position="617"/>
        <end position="692"/>
    </location>
</feature>
<dbReference type="Gene3D" id="1.10.30.10">
    <property type="entry name" value="High mobility group box domain"/>
    <property type="match status" value="1"/>
</dbReference>
<dbReference type="InterPro" id="IPR038167">
    <property type="entry name" value="SSRP1_sf"/>
</dbReference>
<proteinExistence type="inferred from homology"/>
<dbReference type="PRINTS" id="PR00887">
    <property type="entry name" value="SSRCOGNITION"/>
</dbReference>
<keyword evidence="3 10" id="KW-0235">DNA replication</keyword>
<evidence type="ECO:0000259" key="12">
    <source>
        <dbReference type="PROSITE" id="PS50118"/>
    </source>
</evidence>
<dbReference type="Pfam" id="PF00505">
    <property type="entry name" value="HMG_box"/>
    <property type="match status" value="1"/>
</dbReference>
<dbReference type="EMBL" id="JXXN02002952">
    <property type="protein sequence ID" value="THD22164.1"/>
    <property type="molecule type" value="Genomic_DNA"/>
</dbReference>
<dbReference type="CDD" id="cd13230">
    <property type="entry name" value="PH1_SSRP1-like"/>
    <property type="match status" value="1"/>
</dbReference>
<feature type="compositionally biased region" description="Acidic residues" evidence="11">
    <location>
        <begin position="474"/>
        <end position="483"/>
    </location>
</feature>
<dbReference type="GO" id="GO:0006281">
    <property type="term" value="P:DNA repair"/>
    <property type="evidence" value="ECO:0007669"/>
    <property type="project" value="UniProtKB-KW"/>
</dbReference>
<evidence type="ECO:0000256" key="2">
    <source>
        <dbReference type="ARBA" id="ARBA00022454"/>
    </source>
</evidence>
<dbReference type="CDD" id="cd13231">
    <property type="entry name" value="PH2_SSRP1-like"/>
    <property type="match status" value="1"/>
</dbReference>
<evidence type="ECO:0000256" key="11">
    <source>
        <dbReference type="SAM" id="MobiDB-lite"/>
    </source>
</evidence>
<dbReference type="InterPro" id="IPR024954">
    <property type="entry name" value="SSRP1_DD"/>
</dbReference>
<evidence type="ECO:0000256" key="1">
    <source>
        <dbReference type="ARBA" id="ARBA00010060"/>
    </source>
</evidence>
<dbReference type="CDD" id="cd21994">
    <property type="entry name" value="HMG-box_SSRP1-like"/>
    <property type="match status" value="1"/>
</dbReference>
<keyword evidence="5 10" id="KW-0805">Transcription regulation</keyword>
<organism evidence="13 14">
    <name type="scientific">Fasciola hepatica</name>
    <name type="common">Liver fluke</name>
    <dbReference type="NCBI Taxonomy" id="6192"/>
    <lineage>
        <taxon>Eukaryota</taxon>
        <taxon>Metazoa</taxon>
        <taxon>Spiralia</taxon>
        <taxon>Lophotrochozoa</taxon>
        <taxon>Platyhelminthes</taxon>
        <taxon>Trematoda</taxon>
        <taxon>Digenea</taxon>
        <taxon>Plagiorchiida</taxon>
        <taxon>Echinostomata</taxon>
        <taxon>Echinostomatoidea</taxon>
        <taxon>Fasciolidae</taxon>
        <taxon>Fasciola</taxon>
    </lineage>
</organism>
<dbReference type="InterPro" id="IPR013719">
    <property type="entry name" value="RTT106/SPT16-like_middle_dom"/>
</dbReference>
<keyword evidence="9" id="KW-0238">DNA-binding</keyword>
<feature type="domain" description="HMG box" evidence="12">
    <location>
        <begin position="547"/>
        <end position="616"/>
    </location>
</feature>
<feature type="region of interest" description="Disordered" evidence="11">
    <location>
        <begin position="417"/>
        <end position="552"/>
    </location>
</feature>
<sequence length="692" mass="77621">MVDVAFDNITQEICGIVYPGKLRLRENDFMFKNEKTGKVDHFMRTDIVSAQWISRATGLGLRIKLKNDSSHRYDGFGEVESESVAKFFKKYFDIDVTKRDICYKGFNWGDVEIDGDVLEMSVKNSMAFEIPLSNLSNATLNKNEVIFEFHLNDDAEICLSELRLYTPGTEIERDGQAPRIYEKVTEKADIIQCLQPRGRYDVKLYPTFFHLHGKSFDFKVPKSSITRLLMLPHPDYRQMFFVVQLDPPIKHGQTRYHFVILLFEKNSHVELEMTATDEWLDTHYGGKLTREVSGPEYEVVARVFKVLFDQKVTIPGSFTAKGGGNAVACSYKAYVGLLFPLERGFTFVPRPPVSIRFDEVITVQFSRGTGAQRSFDFEVETRNGLTHTFTSIDRNEYHQLYDFVSTKKLRVKNIESEGKGGAGAAGAEAWSSSDESHDAYMEKVKTEARERELEMEDDDDDEDDEDFQPPPESDASELAEEYDSNVQTTDSEDEDSDSDGDAGSESGSGSGSAPPPKPKKVKSEPPPKQKAEKQQKRAKRTKDPNAPTRPLSAYFVWFNENRESIIRELGGSNSVSEVARAAGEKWRNMNDDAKAPYNARARELKEKYEEEMRVYKAKIASGEIPEPSKAGKAPKGKAKSTSSAPRKSAQSGNFKSAEYAPSESDDLSDLSGDDGDKSGGGGKNDSISDLSD</sequence>
<accession>A0A4E0R7T4</accession>
<keyword evidence="8 9" id="KW-0539">Nucleus</keyword>
<dbReference type="SMART" id="SM01287">
    <property type="entry name" value="Rtt106"/>
    <property type="match status" value="1"/>
</dbReference>
<feature type="compositionally biased region" description="Basic and acidic residues" evidence="11">
    <location>
        <begin position="434"/>
        <end position="452"/>
    </location>
</feature>
<dbReference type="PROSITE" id="PS50118">
    <property type="entry name" value="HMG_BOX_2"/>
    <property type="match status" value="1"/>
</dbReference>
<dbReference type="Pfam" id="PF17292">
    <property type="entry name" value="POB3_N"/>
    <property type="match status" value="1"/>
</dbReference>
<protein>
    <recommendedName>
        <fullName evidence="10">FACT complex subunit SSRP1</fullName>
    </recommendedName>
</protein>
<dbReference type="GO" id="GO:0035101">
    <property type="term" value="C:FACT complex"/>
    <property type="evidence" value="ECO:0007669"/>
    <property type="project" value="TreeGrafter"/>
</dbReference>
<evidence type="ECO:0000256" key="10">
    <source>
        <dbReference type="RuleBase" id="RU364013"/>
    </source>
</evidence>
<comment type="function">
    <text evidence="10">Component of the FACT complex, a general chromatin factor that acts to reorganize nucleosomes. The FACT complex is involved in multiple processes that require DNA as a template such as mRNA elongation, DNA replication and DNA repair. During transcription elongation the FACT complex acts as a histone chaperone that both destabilizes and restores nucleosomal structure. It facilitates the passage of RNA polymerase II and transcription by promoting the dissociation of one histone H2A-H2B dimer from the nucleosome, then subsequently promotes the reestablishment of the nucleosome following the passage of RNA polymerase II.</text>
</comment>
<reference evidence="13" key="1">
    <citation type="submission" date="2019-03" db="EMBL/GenBank/DDBJ databases">
        <title>Improved annotation for the trematode Fasciola hepatica.</title>
        <authorList>
            <person name="Choi Y.-J."/>
            <person name="Martin J."/>
            <person name="Mitreva M."/>
        </authorList>
    </citation>
    <scope>NUCLEOTIDE SEQUENCE [LARGE SCALE GENOMIC DNA]</scope>
</reference>
<dbReference type="GO" id="GO:0003677">
    <property type="term" value="F:DNA binding"/>
    <property type="evidence" value="ECO:0007669"/>
    <property type="project" value="UniProtKB-UniRule"/>
</dbReference>
<dbReference type="Gene3D" id="2.30.29.150">
    <property type="match status" value="1"/>
</dbReference>
<evidence type="ECO:0000256" key="4">
    <source>
        <dbReference type="ARBA" id="ARBA00022763"/>
    </source>
</evidence>
<keyword evidence="7 10" id="KW-0234">DNA repair</keyword>
<gene>
    <name evidence="13" type="ORF">D915_006959</name>
</gene>
<dbReference type="Pfam" id="PF08512">
    <property type="entry name" value="Rttp106-like_middle"/>
    <property type="match status" value="1"/>
</dbReference>
<evidence type="ECO:0000256" key="8">
    <source>
        <dbReference type="ARBA" id="ARBA00023242"/>
    </source>
</evidence>
<dbReference type="InterPro" id="IPR000969">
    <property type="entry name" value="SSRP1/POB3"/>
</dbReference>
<name>A0A4E0R7T4_FASHE</name>
<dbReference type="InterPro" id="IPR009071">
    <property type="entry name" value="HMG_box_dom"/>
</dbReference>
<dbReference type="GO" id="GO:0031491">
    <property type="term" value="F:nucleosome binding"/>
    <property type="evidence" value="ECO:0007669"/>
    <property type="project" value="TreeGrafter"/>
</dbReference>
<dbReference type="InterPro" id="IPR036910">
    <property type="entry name" value="HMG_box_dom_sf"/>
</dbReference>
<dbReference type="Pfam" id="PF21103">
    <property type="entry name" value="PH1_SSRP1-like"/>
    <property type="match status" value="1"/>
</dbReference>